<gene>
    <name evidence="3" type="ORF">N7468_005274</name>
</gene>
<dbReference type="OrthoDB" id="2519291at2759"/>
<evidence type="ECO:0000313" key="4">
    <source>
        <dbReference type="Proteomes" id="UP001150941"/>
    </source>
</evidence>
<dbReference type="InterPro" id="IPR011008">
    <property type="entry name" value="Dimeric_a/b-barrel"/>
</dbReference>
<dbReference type="Proteomes" id="UP001150941">
    <property type="component" value="Unassembled WGS sequence"/>
</dbReference>
<dbReference type="Pfam" id="PF07110">
    <property type="entry name" value="EthD"/>
    <property type="match status" value="1"/>
</dbReference>
<accession>A0A9W9P1H7</accession>
<evidence type="ECO:0000259" key="2">
    <source>
        <dbReference type="Pfam" id="PF07110"/>
    </source>
</evidence>
<dbReference type="GeneID" id="83201874"/>
<dbReference type="SUPFAM" id="SSF54909">
    <property type="entry name" value="Dimeric alpha+beta barrel"/>
    <property type="match status" value="1"/>
</dbReference>
<comment type="similarity">
    <text evidence="1">Belongs to the tpcK family.</text>
</comment>
<evidence type="ECO:0000313" key="3">
    <source>
        <dbReference type="EMBL" id="KAJ5232318.1"/>
    </source>
</evidence>
<comment type="caution">
    <text evidence="3">The sequence shown here is derived from an EMBL/GenBank/DDBJ whole genome shotgun (WGS) entry which is preliminary data.</text>
</comment>
<keyword evidence="4" id="KW-1185">Reference proteome</keyword>
<name>A0A9W9P1H7_9EURO</name>
<dbReference type="GO" id="GO:0016491">
    <property type="term" value="F:oxidoreductase activity"/>
    <property type="evidence" value="ECO:0007669"/>
    <property type="project" value="InterPro"/>
</dbReference>
<sequence>MPRANHAAFWRSDPTNIVYICWKKALSFFLQIKTKSRPFVPQQSVLLAMSVRAVVYAYRKPGLSPDEFKRHYEAHVELIKEISGPDFPLSHRRSYIARSAVDTSPEGASTRNATTPAAVLVGQQSDFDFDVYAELTFSDEAELNAFSAKVYAPEAAARIAADEEKFLDKSKLVIAKLGDVTETTR</sequence>
<dbReference type="InterPro" id="IPR009799">
    <property type="entry name" value="EthD_dom"/>
</dbReference>
<dbReference type="AlphaFoldDB" id="A0A9W9P1H7"/>
<reference evidence="3" key="2">
    <citation type="journal article" date="2023" name="IMA Fungus">
        <title>Comparative genomic study of the Penicillium genus elucidates a diverse pangenome and 15 lateral gene transfer events.</title>
        <authorList>
            <person name="Petersen C."/>
            <person name="Sorensen T."/>
            <person name="Nielsen M.R."/>
            <person name="Sondergaard T.E."/>
            <person name="Sorensen J.L."/>
            <person name="Fitzpatrick D.A."/>
            <person name="Frisvad J.C."/>
            <person name="Nielsen K.L."/>
        </authorList>
    </citation>
    <scope>NUCLEOTIDE SEQUENCE</scope>
    <source>
        <strain evidence="3">IBT 19713</strain>
    </source>
</reference>
<dbReference type="Gene3D" id="3.30.70.100">
    <property type="match status" value="1"/>
</dbReference>
<dbReference type="RefSeq" id="XP_058330311.1">
    <property type="nucleotide sequence ID" value="XM_058474571.1"/>
</dbReference>
<proteinExistence type="inferred from homology"/>
<evidence type="ECO:0000256" key="1">
    <source>
        <dbReference type="ARBA" id="ARBA00005986"/>
    </source>
</evidence>
<dbReference type="EMBL" id="JAPQKS010000004">
    <property type="protein sequence ID" value="KAJ5232318.1"/>
    <property type="molecule type" value="Genomic_DNA"/>
</dbReference>
<reference evidence="3" key="1">
    <citation type="submission" date="2022-11" db="EMBL/GenBank/DDBJ databases">
        <authorList>
            <person name="Petersen C."/>
        </authorList>
    </citation>
    <scope>NUCLEOTIDE SEQUENCE</scope>
    <source>
        <strain evidence="3">IBT 19713</strain>
    </source>
</reference>
<protein>
    <recommendedName>
        <fullName evidence="2">EthD domain-containing protein</fullName>
    </recommendedName>
</protein>
<feature type="domain" description="EthD" evidence="2">
    <location>
        <begin position="60"/>
        <end position="170"/>
    </location>
</feature>
<organism evidence="3 4">
    <name type="scientific">Penicillium chermesinum</name>
    <dbReference type="NCBI Taxonomy" id="63820"/>
    <lineage>
        <taxon>Eukaryota</taxon>
        <taxon>Fungi</taxon>
        <taxon>Dikarya</taxon>
        <taxon>Ascomycota</taxon>
        <taxon>Pezizomycotina</taxon>
        <taxon>Eurotiomycetes</taxon>
        <taxon>Eurotiomycetidae</taxon>
        <taxon>Eurotiales</taxon>
        <taxon>Aspergillaceae</taxon>
        <taxon>Penicillium</taxon>
    </lineage>
</organism>